<sequence length="92" mass="10645">MPTDEFYQYQRKQRAKLLEQYLKADDRIPQWQLTHWKSETGYAFPSGHTLFAASWALLLVGVLWSRRCSILSTIVTAWATSVLISKMALGMH</sequence>
<dbReference type="Gene3D" id="1.20.144.10">
    <property type="entry name" value="Phosphatidic acid phosphatase type 2/haloperoxidase"/>
    <property type="match status" value="1"/>
</dbReference>
<accession>A0A7X5TKR1</accession>
<dbReference type="RefSeq" id="WP_166286126.1">
    <property type="nucleotide sequence ID" value="NZ_CAWPIE010000003.1"/>
</dbReference>
<dbReference type="Proteomes" id="UP000547931">
    <property type="component" value="Unassembled WGS sequence"/>
</dbReference>
<dbReference type="AlphaFoldDB" id="A0A7X5TKR1"/>
<keyword evidence="1" id="KW-0812">Transmembrane</keyword>
<reference evidence="3 4" key="1">
    <citation type="submission" date="2018-02" db="EMBL/GenBank/DDBJ databases">
        <authorList>
            <person name="Machado R.A."/>
        </authorList>
    </citation>
    <scope>NUCLEOTIDE SEQUENCE [LARGE SCALE GENOMIC DNA]</scope>
    <source>
        <strain evidence="3 4">DSM 23271</strain>
    </source>
</reference>
<dbReference type="EMBL" id="PUJV01000003">
    <property type="protein sequence ID" value="NHB95629.1"/>
    <property type="molecule type" value="Genomic_DNA"/>
</dbReference>
<keyword evidence="4" id="KW-1185">Reference proteome</keyword>
<feature type="transmembrane region" description="Helical" evidence="1">
    <location>
        <begin position="70"/>
        <end position="89"/>
    </location>
</feature>
<dbReference type="InterPro" id="IPR036938">
    <property type="entry name" value="PAP2/HPO_sf"/>
</dbReference>
<protein>
    <recommendedName>
        <fullName evidence="2">Phosphatidic acid phosphatase type 2/haloperoxidase domain-containing protein</fullName>
    </recommendedName>
</protein>
<organism evidence="3 4">
    <name type="scientific">Photorhabdus stackebrandtii</name>
    <dbReference type="NCBI Taxonomy" id="1123042"/>
    <lineage>
        <taxon>Bacteria</taxon>
        <taxon>Pseudomonadati</taxon>
        <taxon>Pseudomonadota</taxon>
        <taxon>Gammaproteobacteria</taxon>
        <taxon>Enterobacterales</taxon>
        <taxon>Morganellaceae</taxon>
        <taxon>Photorhabdus</taxon>
    </lineage>
</organism>
<dbReference type="InterPro" id="IPR000326">
    <property type="entry name" value="PAP2/HPO"/>
</dbReference>
<dbReference type="CDD" id="cd01610">
    <property type="entry name" value="PAP2_like"/>
    <property type="match status" value="1"/>
</dbReference>
<evidence type="ECO:0000313" key="4">
    <source>
        <dbReference type="Proteomes" id="UP000547931"/>
    </source>
</evidence>
<keyword evidence="1" id="KW-1133">Transmembrane helix</keyword>
<evidence type="ECO:0000259" key="2">
    <source>
        <dbReference type="Pfam" id="PF01569"/>
    </source>
</evidence>
<gene>
    <name evidence="3" type="ORF">C5470_04035</name>
</gene>
<feature type="domain" description="Phosphatidic acid phosphatase type 2/haloperoxidase" evidence="2">
    <location>
        <begin position="34"/>
        <end position="92"/>
    </location>
</feature>
<feature type="transmembrane region" description="Helical" evidence="1">
    <location>
        <begin position="42"/>
        <end position="63"/>
    </location>
</feature>
<proteinExistence type="predicted"/>
<comment type="caution">
    <text evidence="3">The sequence shown here is derived from an EMBL/GenBank/DDBJ whole genome shotgun (WGS) entry which is preliminary data.</text>
</comment>
<name>A0A7X5TKR1_9GAMM</name>
<dbReference type="SUPFAM" id="SSF48317">
    <property type="entry name" value="Acid phosphatase/Vanadium-dependent haloperoxidase"/>
    <property type="match status" value="1"/>
</dbReference>
<dbReference type="Pfam" id="PF01569">
    <property type="entry name" value="PAP2"/>
    <property type="match status" value="1"/>
</dbReference>
<keyword evidence="1" id="KW-0472">Membrane</keyword>
<evidence type="ECO:0000256" key="1">
    <source>
        <dbReference type="SAM" id="Phobius"/>
    </source>
</evidence>
<evidence type="ECO:0000313" key="3">
    <source>
        <dbReference type="EMBL" id="NHB95629.1"/>
    </source>
</evidence>